<organism evidence="1 2">
    <name type="scientific">Kribbella pratensis</name>
    <dbReference type="NCBI Taxonomy" id="2512112"/>
    <lineage>
        <taxon>Bacteria</taxon>
        <taxon>Bacillati</taxon>
        <taxon>Actinomycetota</taxon>
        <taxon>Actinomycetes</taxon>
        <taxon>Propionibacteriales</taxon>
        <taxon>Kribbellaceae</taxon>
        <taxon>Kribbella</taxon>
    </lineage>
</organism>
<evidence type="ECO:0000313" key="1">
    <source>
        <dbReference type="EMBL" id="TDW83968.1"/>
    </source>
</evidence>
<comment type="caution">
    <text evidence="1">The sequence shown here is derived from an EMBL/GenBank/DDBJ whole genome shotgun (WGS) entry which is preliminary data.</text>
</comment>
<reference evidence="1 2" key="1">
    <citation type="submission" date="2019-03" db="EMBL/GenBank/DDBJ databases">
        <title>Genomic Encyclopedia of Type Strains, Phase III (KMG-III): the genomes of soil and plant-associated and newly described type strains.</title>
        <authorList>
            <person name="Whitman W."/>
        </authorList>
    </citation>
    <scope>NUCLEOTIDE SEQUENCE [LARGE SCALE GENOMIC DNA]</scope>
    <source>
        <strain evidence="1 2">VKMAc-2574</strain>
    </source>
</reference>
<gene>
    <name evidence="1" type="ORF">EV137_6771</name>
</gene>
<name>A0ABY2F6H2_9ACTN</name>
<evidence type="ECO:0000313" key="2">
    <source>
        <dbReference type="Proteomes" id="UP000295060"/>
    </source>
</evidence>
<keyword evidence="2" id="KW-1185">Reference proteome</keyword>
<accession>A0ABY2F6H2</accession>
<dbReference type="Proteomes" id="UP000295060">
    <property type="component" value="Unassembled WGS sequence"/>
</dbReference>
<proteinExistence type="predicted"/>
<sequence>MGHFGLWTTRIEGRNHGTFTGMSFENLSATWADEPLTDPDATADAVDLMVSLGDRRRGTFTILICDPDDHYLATVAIELPATFSLDSSAAQLCETALHPIIPAVHTAPGTALVLVLGRPGPARMTGLDAQWARAAGTICAAAGIRLLGFYVATEDGIYQPALTESAAA</sequence>
<dbReference type="EMBL" id="SODU01000004">
    <property type="protein sequence ID" value="TDW83968.1"/>
    <property type="molecule type" value="Genomic_DNA"/>
</dbReference>
<protein>
    <submittedName>
        <fullName evidence="1">Uncharacterized protein</fullName>
    </submittedName>
</protein>